<dbReference type="AlphaFoldDB" id="A0A1M5VI56"/>
<dbReference type="PANTHER" id="PTHR43861">
    <property type="entry name" value="TRANS-ACONITATE 2-METHYLTRANSFERASE-RELATED"/>
    <property type="match status" value="1"/>
</dbReference>
<dbReference type="EMBL" id="FQWM01000008">
    <property type="protein sequence ID" value="SHH74880.1"/>
    <property type="molecule type" value="Genomic_DNA"/>
</dbReference>
<gene>
    <name evidence="3" type="ORF">SAMN04488044_3177</name>
</gene>
<dbReference type="RefSeq" id="WP_072794006.1">
    <property type="nucleotide sequence ID" value="NZ_FQWM01000008.1"/>
</dbReference>
<organism evidence="3 4">
    <name type="scientific">Cognatishimia maritima</name>
    <dbReference type="NCBI Taxonomy" id="870908"/>
    <lineage>
        <taxon>Bacteria</taxon>
        <taxon>Pseudomonadati</taxon>
        <taxon>Pseudomonadota</taxon>
        <taxon>Alphaproteobacteria</taxon>
        <taxon>Rhodobacterales</taxon>
        <taxon>Paracoccaceae</taxon>
        <taxon>Cognatishimia</taxon>
    </lineage>
</organism>
<sequence length="170" mass="18950">MAYNYDKLYRDTPNALGSPTPIFVDFFNTINRAPQRVLDVGCGQGRDALFFARLGHRVVGVDLSANGIRDLRAAAKAENLPISGLVADITKYTPDGNFEIILIDRTLHMLDQTAQRHVLTTLLDHVTPKGWVLIADETSNIAGFRQTIAAHHSTCSIQYAKRGYLFLQRH</sequence>
<evidence type="ECO:0000313" key="3">
    <source>
        <dbReference type="EMBL" id="SHH74880.1"/>
    </source>
</evidence>
<keyword evidence="4" id="KW-1185">Reference proteome</keyword>
<accession>A0A1M5VI56</accession>
<dbReference type="CDD" id="cd02440">
    <property type="entry name" value="AdoMet_MTases"/>
    <property type="match status" value="1"/>
</dbReference>
<evidence type="ECO:0000256" key="1">
    <source>
        <dbReference type="ARBA" id="ARBA00022679"/>
    </source>
</evidence>
<reference evidence="4" key="1">
    <citation type="submission" date="2016-11" db="EMBL/GenBank/DDBJ databases">
        <authorList>
            <person name="Varghese N."/>
            <person name="Submissions S."/>
        </authorList>
    </citation>
    <scope>NUCLEOTIDE SEQUENCE [LARGE SCALE GENOMIC DNA]</scope>
    <source>
        <strain evidence="4">DSM 28223</strain>
    </source>
</reference>
<keyword evidence="1" id="KW-0808">Transferase</keyword>
<dbReference type="SUPFAM" id="SSF53335">
    <property type="entry name" value="S-adenosyl-L-methionine-dependent methyltransferases"/>
    <property type="match status" value="1"/>
</dbReference>
<dbReference type="Pfam" id="PF13649">
    <property type="entry name" value="Methyltransf_25"/>
    <property type="match status" value="1"/>
</dbReference>
<dbReference type="OrthoDB" id="9765084at2"/>
<name>A0A1M5VI56_9RHOB</name>
<protein>
    <submittedName>
        <fullName evidence="3">Tellurite resistance protein TehB</fullName>
    </submittedName>
</protein>
<proteinExistence type="predicted"/>
<dbReference type="Proteomes" id="UP000184211">
    <property type="component" value="Unassembled WGS sequence"/>
</dbReference>
<feature type="domain" description="Methyltransferase" evidence="2">
    <location>
        <begin position="37"/>
        <end position="130"/>
    </location>
</feature>
<dbReference type="Gene3D" id="3.40.50.150">
    <property type="entry name" value="Vaccinia Virus protein VP39"/>
    <property type="match status" value="1"/>
</dbReference>
<dbReference type="GO" id="GO:0016740">
    <property type="term" value="F:transferase activity"/>
    <property type="evidence" value="ECO:0007669"/>
    <property type="project" value="UniProtKB-KW"/>
</dbReference>
<dbReference type="InterPro" id="IPR041698">
    <property type="entry name" value="Methyltransf_25"/>
</dbReference>
<evidence type="ECO:0000313" key="4">
    <source>
        <dbReference type="Proteomes" id="UP000184211"/>
    </source>
</evidence>
<evidence type="ECO:0000259" key="2">
    <source>
        <dbReference type="Pfam" id="PF13649"/>
    </source>
</evidence>
<dbReference type="InterPro" id="IPR029063">
    <property type="entry name" value="SAM-dependent_MTases_sf"/>
</dbReference>
<dbReference type="STRING" id="870908.SAMN04488044_3177"/>